<keyword evidence="4 9" id="KW-0808">Transferase</keyword>
<dbReference type="GO" id="GO:0009360">
    <property type="term" value="C:DNA polymerase III complex"/>
    <property type="evidence" value="ECO:0007669"/>
    <property type="project" value="InterPro"/>
</dbReference>
<dbReference type="InterPro" id="IPR022634">
    <property type="entry name" value="DNA_polIII_beta_N"/>
</dbReference>
<proteinExistence type="inferred from homology"/>
<dbReference type="NCBIfam" id="TIGR00663">
    <property type="entry name" value="dnan"/>
    <property type="match status" value="1"/>
</dbReference>
<keyword evidence="5 9" id="KW-0548">Nucleotidyltransferase</keyword>
<dbReference type="CDD" id="cd00140">
    <property type="entry name" value="beta_clamp"/>
    <property type="match status" value="1"/>
</dbReference>
<dbReference type="PIRSF" id="PIRSF000804">
    <property type="entry name" value="DNA_pol_III_b"/>
    <property type="match status" value="1"/>
</dbReference>
<evidence type="ECO:0000259" key="11">
    <source>
        <dbReference type="Pfam" id="PF02767"/>
    </source>
</evidence>
<comment type="function">
    <text evidence="9">Confers DNA tethering and processivity to DNA polymerases and other proteins. Acts as a clamp, forming a ring around DNA (a reaction catalyzed by the clamp-loading complex) which diffuses in an ATP-independent manner freely and bidirectionally along dsDNA. Initially characterized for its ability to contact the catalytic subunit of DNA polymerase III (Pol III), a complex, multichain enzyme responsible for most of the replicative synthesis in bacteria; Pol III exhibits 3'-5' exonuclease proofreading activity. The beta chain is required for initiation of replication as well as for processivity of DNA replication.</text>
</comment>
<comment type="subcellular location">
    <subcellularLocation>
        <location evidence="1 9">Cytoplasm</location>
    </subcellularLocation>
</comment>
<evidence type="ECO:0000256" key="7">
    <source>
        <dbReference type="ARBA" id="ARBA00022932"/>
    </source>
</evidence>
<comment type="caution">
    <text evidence="13">The sequence shown here is derived from an EMBL/GenBank/DDBJ whole genome shotgun (WGS) entry which is preliminary data.</text>
</comment>
<evidence type="ECO:0000256" key="8">
    <source>
        <dbReference type="ARBA" id="ARBA00023125"/>
    </source>
</evidence>
<dbReference type="SMART" id="SM00480">
    <property type="entry name" value="POL3Bc"/>
    <property type="match status" value="1"/>
</dbReference>
<dbReference type="Gene3D" id="3.10.150.10">
    <property type="entry name" value="DNA Polymerase III, subunit A, domain 2"/>
    <property type="match status" value="1"/>
</dbReference>
<dbReference type="GO" id="GO:0003677">
    <property type="term" value="F:DNA binding"/>
    <property type="evidence" value="ECO:0007669"/>
    <property type="project" value="UniProtKB-UniRule"/>
</dbReference>
<comment type="subunit">
    <text evidence="9">Forms a ring-shaped head-to-tail homodimer around DNA.</text>
</comment>
<dbReference type="InterPro" id="IPR046938">
    <property type="entry name" value="DNA_clamp_sf"/>
</dbReference>
<dbReference type="GO" id="GO:0005737">
    <property type="term" value="C:cytoplasm"/>
    <property type="evidence" value="ECO:0007669"/>
    <property type="project" value="UniProtKB-SubCell"/>
</dbReference>
<keyword evidence="7 9" id="KW-0239">DNA-directed DNA polymerase</keyword>
<reference evidence="13 14" key="1">
    <citation type="journal article" date="2016" name="Nat. Commun.">
        <title>Thousands of microbial genomes shed light on interconnected biogeochemical processes in an aquifer system.</title>
        <authorList>
            <person name="Anantharaman K."/>
            <person name="Brown C.T."/>
            <person name="Hug L.A."/>
            <person name="Sharon I."/>
            <person name="Castelle C.J."/>
            <person name="Probst A.J."/>
            <person name="Thomas B.C."/>
            <person name="Singh A."/>
            <person name="Wilkins M.J."/>
            <person name="Karaoz U."/>
            <person name="Brodie E.L."/>
            <person name="Williams K.H."/>
            <person name="Hubbard S.S."/>
            <person name="Banfield J.F."/>
        </authorList>
    </citation>
    <scope>NUCLEOTIDE SEQUENCE [LARGE SCALE GENOMIC DNA]</scope>
</reference>
<comment type="similarity">
    <text evidence="2 9">Belongs to the beta sliding clamp family.</text>
</comment>
<sequence length="375" mass="42084">MKIEILKENLKSGINVVERVVGKNISLPILDNMLMTAEDTFLSLVSTDLETAIKLWILTKIIKKGSVVVPAKFLSSLITSLPNEKITIEAKGQDLSVESSAIKTQIKGFNPEDFPIIPEFNRDEFLEVDNKIFFEGLGQVINIASPSQSRPEISGIYFHFLKNIITIAATDSFRLAEKHITLKEPVKKEFSFILPQKPARELMAILENQEGILKIFFSQNQALFELPMKETNHPKAQITSRLIDGEYPNYQDIIPAKFKTNAVVKKDEFLTQIKTASLFSGKVSEVKIALNAEKKELEIFSKNPDIGENRSSMPIQISGQSIEVSFNYKYIIDGLANIKGSEVMFDVSKEEGPCILRPVGDGSYMYVVMPIKSMQ</sequence>
<dbReference type="SUPFAM" id="SSF55979">
    <property type="entry name" value="DNA clamp"/>
    <property type="match status" value="3"/>
</dbReference>
<dbReference type="GO" id="GO:0003887">
    <property type="term" value="F:DNA-directed DNA polymerase activity"/>
    <property type="evidence" value="ECO:0007669"/>
    <property type="project" value="UniProtKB-UniRule"/>
</dbReference>
<gene>
    <name evidence="13" type="ORF">A2822_02100</name>
</gene>
<dbReference type="PANTHER" id="PTHR30478">
    <property type="entry name" value="DNA POLYMERASE III SUBUNIT BETA"/>
    <property type="match status" value="1"/>
</dbReference>
<evidence type="ECO:0000256" key="9">
    <source>
        <dbReference type="PIRNR" id="PIRNR000804"/>
    </source>
</evidence>
<dbReference type="Pfam" id="PF02767">
    <property type="entry name" value="DNA_pol3_beta_2"/>
    <property type="match status" value="1"/>
</dbReference>
<dbReference type="Pfam" id="PF02768">
    <property type="entry name" value="DNA_pol3_beta_3"/>
    <property type="match status" value="1"/>
</dbReference>
<evidence type="ECO:0000256" key="4">
    <source>
        <dbReference type="ARBA" id="ARBA00022679"/>
    </source>
</evidence>
<evidence type="ECO:0000259" key="10">
    <source>
        <dbReference type="Pfam" id="PF00712"/>
    </source>
</evidence>
<organism evidence="13 14">
    <name type="scientific">Candidatus Staskawiczbacteria bacterium RIFCSPHIGHO2_01_FULL_41_41</name>
    <dbReference type="NCBI Taxonomy" id="1802203"/>
    <lineage>
        <taxon>Bacteria</taxon>
        <taxon>Candidatus Staskawicziibacteriota</taxon>
    </lineage>
</organism>
<keyword evidence="6 9" id="KW-0235">DNA replication</keyword>
<dbReference type="Gene3D" id="3.70.10.10">
    <property type="match status" value="1"/>
</dbReference>
<dbReference type="InterPro" id="IPR022635">
    <property type="entry name" value="DNA_polIII_beta_C"/>
</dbReference>
<feature type="domain" description="DNA polymerase III beta sliding clamp C-terminal" evidence="12">
    <location>
        <begin position="252"/>
        <end position="371"/>
    </location>
</feature>
<dbReference type="Proteomes" id="UP000178774">
    <property type="component" value="Unassembled WGS sequence"/>
</dbReference>
<evidence type="ECO:0000256" key="2">
    <source>
        <dbReference type="ARBA" id="ARBA00010752"/>
    </source>
</evidence>
<evidence type="ECO:0000256" key="5">
    <source>
        <dbReference type="ARBA" id="ARBA00022695"/>
    </source>
</evidence>
<protein>
    <recommendedName>
        <fullName evidence="9">Beta sliding clamp</fullName>
    </recommendedName>
</protein>
<keyword evidence="8" id="KW-0238">DNA-binding</keyword>
<evidence type="ECO:0000313" key="14">
    <source>
        <dbReference type="Proteomes" id="UP000178774"/>
    </source>
</evidence>
<name>A0A1G2HVC5_9BACT</name>
<evidence type="ECO:0000259" key="12">
    <source>
        <dbReference type="Pfam" id="PF02768"/>
    </source>
</evidence>
<evidence type="ECO:0000313" key="13">
    <source>
        <dbReference type="EMBL" id="OGZ66506.1"/>
    </source>
</evidence>
<dbReference type="AlphaFoldDB" id="A0A1G2HVC5"/>
<evidence type="ECO:0000256" key="6">
    <source>
        <dbReference type="ARBA" id="ARBA00022705"/>
    </source>
</evidence>
<feature type="domain" description="DNA polymerase III beta sliding clamp N-terminal" evidence="10">
    <location>
        <begin position="1"/>
        <end position="118"/>
    </location>
</feature>
<dbReference type="GO" id="GO:0008408">
    <property type="term" value="F:3'-5' exonuclease activity"/>
    <property type="evidence" value="ECO:0007669"/>
    <property type="project" value="InterPro"/>
</dbReference>
<evidence type="ECO:0000256" key="3">
    <source>
        <dbReference type="ARBA" id="ARBA00022490"/>
    </source>
</evidence>
<dbReference type="GO" id="GO:0006271">
    <property type="term" value="P:DNA strand elongation involved in DNA replication"/>
    <property type="evidence" value="ECO:0007669"/>
    <property type="project" value="TreeGrafter"/>
</dbReference>
<evidence type="ECO:0000256" key="1">
    <source>
        <dbReference type="ARBA" id="ARBA00004496"/>
    </source>
</evidence>
<dbReference type="InterPro" id="IPR001001">
    <property type="entry name" value="DNA_polIII_beta"/>
</dbReference>
<feature type="domain" description="DNA polymerase III beta sliding clamp central" evidence="11">
    <location>
        <begin position="129"/>
        <end position="249"/>
    </location>
</feature>
<dbReference type="PANTHER" id="PTHR30478:SF0">
    <property type="entry name" value="BETA SLIDING CLAMP"/>
    <property type="match status" value="1"/>
</dbReference>
<dbReference type="Pfam" id="PF00712">
    <property type="entry name" value="DNA_pol3_beta"/>
    <property type="match status" value="1"/>
</dbReference>
<dbReference type="EMBL" id="MHOP01000005">
    <property type="protein sequence ID" value="OGZ66506.1"/>
    <property type="molecule type" value="Genomic_DNA"/>
</dbReference>
<accession>A0A1G2HVC5</accession>
<keyword evidence="3 9" id="KW-0963">Cytoplasm</keyword>
<dbReference type="InterPro" id="IPR022637">
    <property type="entry name" value="DNA_polIII_beta_cen"/>
</dbReference>